<evidence type="ECO:0008006" key="9">
    <source>
        <dbReference type="Google" id="ProtNLM"/>
    </source>
</evidence>
<keyword evidence="3 6" id="KW-0812">Transmembrane</keyword>
<keyword evidence="8" id="KW-1185">Reference proteome</keyword>
<feature type="transmembrane region" description="Helical" evidence="6">
    <location>
        <begin position="30"/>
        <end position="48"/>
    </location>
</feature>
<evidence type="ECO:0000256" key="3">
    <source>
        <dbReference type="ARBA" id="ARBA00022692"/>
    </source>
</evidence>
<proteinExistence type="predicted"/>
<keyword evidence="2" id="KW-1003">Cell membrane</keyword>
<dbReference type="Pfam" id="PF03706">
    <property type="entry name" value="LPG_synthase_TM"/>
    <property type="match status" value="1"/>
</dbReference>
<feature type="transmembrane region" description="Helical" evidence="6">
    <location>
        <begin position="292"/>
        <end position="313"/>
    </location>
</feature>
<evidence type="ECO:0000313" key="8">
    <source>
        <dbReference type="Proteomes" id="UP000198362"/>
    </source>
</evidence>
<feature type="transmembrane region" description="Helical" evidence="6">
    <location>
        <begin position="254"/>
        <end position="280"/>
    </location>
</feature>
<dbReference type="Proteomes" id="UP000198362">
    <property type="component" value="Unassembled WGS sequence"/>
</dbReference>
<dbReference type="PANTHER" id="PTHR39087">
    <property type="entry name" value="UPF0104 MEMBRANE PROTEIN MJ1595"/>
    <property type="match status" value="1"/>
</dbReference>
<evidence type="ECO:0000256" key="5">
    <source>
        <dbReference type="ARBA" id="ARBA00023136"/>
    </source>
</evidence>
<gene>
    <name evidence="7" type="ORF">SAMN05421812_11586</name>
</gene>
<dbReference type="EMBL" id="FZPH01000015">
    <property type="protein sequence ID" value="SNT63399.1"/>
    <property type="molecule type" value="Genomic_DNA"/>
</dbReference>
<feature type="transmembrane region" description="Helical" evidence="6">
    <location>
        <begin position="319"/>
        <end position="341"/>
    </location>
</feature>
<evidence type="ECO:0000256" key="1">
    <source>
        <dbReference type="ARBA" id="ARBA00004651"/>
    </source>
</evidence>
<evidence type="ECO:0000256" key="2">
    <source>
        <dbReference type="ARBA" id="ARBA00022475"/>
    </source>
</evidence>
<dbReference type="InterPro" id="IPR022791">
    <property type="entry name" value="L-PG_synthase/AglD"/>
</dbReference>
<dbReference type="RefSeq" id="WP_245871292.1">
    <property type="nucleotide sequence ID" value="NZ_FZPH01000015.1"/>
</dbReference>
<keyword evidence="5 6" id="KW-0472">Membrane</keyword>
<feature type="transmembrane region" description="Helical" evidence="6">
    <location>
        <begin position="176"/>
        <end position="195"/>
    </location>
</feature>
<feature type="transmembrane region" description="Helical" evidence="6">
    <location>
        <begin position="227"/>
        <end position="248"/>
    </location>
</feature>
<protein>
    <recommendedName>
        <fullName evidence="9">Lysylphosphatidylglycerol synthase TM region</fullName>
    </recommendedName>
</protein>
<feature type="transmembrane region" description="Helical" evidence="6">
    <location>
        <begin position="60"/>
        <end position="83"/>
    </location>
</feature>
<feature type="transmembrane region" description="Helical" evidence="6">
    <location>
        <begin position="103"/>
        <end position="129"/>
    </location>
</feature>
<dbReference type="PANTHER" id="PTHR39087:SF2">
    <property type="entry name" value="UPF0104 MEMBRANE PROTEIN MJ1595"/>
    <property type="match status" value="1"/>
</dbReference>
<reference evidence="7 8" key="1">
    <citation type="submission" date="2017-06" db="EMBL/GenBank/DDBJ databases">
        <authorList>
            <person name="Kim H.J."/>
            <person name="Triplett B.A."/>
        </authorList>
    </citation>
    <scope>NUCLEOTIDE SEQUENCE [LARGE SCALE GENOMIC DNA]</scope>
    <source>
        <strain evidence="7 8">CGMCC 4.5593</strain>
    </source>
</reference>
<name>A0A239PAE3_9ACTN</name>
<dbReference type="NCBIfam" id="TIGR00374">
    <property type="entry name" value="flippase-like domain"/>
    <property type="match status" value="1"/>
</dbReference>
<keyword evidence="4 6" id="KW-1133">Transmembrane helix</keyword>
<accession>A0A239PAE3</accession>
<evidence type="ECO:0000256" key="4">
    <source>
        <dbReference type="ARBA" id="ARBA00022989"/>
    </source>
</evidence>
<organism evidence="7 8">
    <name type="scientific">Asanoa hainanensis</name>
    <dbReference type="NCBI Taxonomy" id="560556"/>
    <lineage>
        <taxon>Bacteria</taxon>
        <taxon>Bacillati</taxon>
        <taxon>Actinomycetota</taxon>
        <taxon>Actinomycetes</taxon>
        <taxon>Micromonosporales</taxon>
        <taxon>Micromonosporaceae</taxon>
        <taxon>Asanoa</taxon>
    </lineage>
</organism>
<sequence length="347" mass="35672">MPDVRHDQVALVEEERPGADRARSWWARSLRVFVVVAVVAGLAVLGLHGRLPTWADTSHALATVHPVWIVVAAALQAASLGAFSLQQHGLLTALGARLSRRHTVAIVLASTAMSISLPAGSAVSAAFSVRRYQRAGAAPEVAAAVMVISGLASIGGIVAVYAGVAGWGGAGSSFSWRPLIVVAALVAVLAAAIGVGRRRWGTAPEEAVAPDGVRRYLVIVLNWLRSAWRAAATVTATNWAVALAWSAAKWVTDLLCFLAVAQAFALPGGPATLTAVYLSVQVVRQVPLTPGGIGVVELALAAGLTAAGAGAGSAAAAVLIYRVLSCWLIVPVGGLAGWLLLRAPRRT</sequence>
<dbReference type="AlphaFoldDB" id="A0A239PAE3"/>
<dbReference type="GO" id="GO:0005886">
    <property type="term" value="C:plasma membrane"/>
    <property type="evidence" value="ECO:0007669"/>
    <property type="project" value="UniProtKB-SubCell"/>
</dbReference>
<evidence type="ECO:0000256" key="6">
    <source>
        <dbReference type="SAM" id="Phobius"/>
    </source>
</evidence>
<comment type="subcellular location">
    <subcellularLocation>
        <location evidence="1">Cell membrane</location>
        <topology evidence="1">Multi-pass membrane protein</topology>
    </subcellularLocation>
</comment>
<evidence type="ECO:0000313" key="7">
    <source>
        <dbReference type="EMBL" id="SNT63399.1"/>
    </source>
</evidence>
<feature type="transmembrane region" description="Helical" evidence="6">
    <location>
        <begin position="141"/>
        <end position="164"/>
    </location>
</feature>